<dbReference type="EMBL" id="JACXLD010000011">
    <property type="protein sequence ID" value="MBD2860098.1"/>
    <property type="molecule type" value="Genomic_DNA"/>
</dbReference>
<sequence>MSKTLVSGTIGELGAGRSNKNGILRSYVEVAGKRYKNLHIPDELETTIQPDRTIDFVISRGFLSPDGIYIVRDESGRVIKGINAASVFAMMALYLIALGFLIVVASVFGGYGLTGDFDPQRDVPIGVGLSIAFIFFGHRSLLGLEKALGLSQAEIKANISPKAHSGKRLVGLGIGLLVLDALLYFTGDESDSVTFPISIIGETHSYWLIPQSWILPPIVLLLLFGFIRLNKSED</sequence>
<evidence type="ECO:0000313" key="3">
    <source>
        <dbReference type="Proteomes" id="UP000610558"/>
    </source>
</evidence>
<keyword evidence="3" id="KW-1185">Reference proteome</keyword>
<proteinExistence type="predicted"/>
<dbReference type="AlphaFoldDB" id="A0A927C2I5"/>
<dbReference type="Proteomes" id="UP000610558">
    <property type="component" value="Unassembled WGS sequence"/>
</dbReference>
<keyword evidence="1" id="KW-0472">Membrane</keyword>
<evidence type="ECO:0000256" key="1">
    <source>
        <dbReference type="SAM" id="Phobius"/>
    </source>
</evidence>
<keyword evidence="1" id="KW-0812">Transmembrane</keyword>
<reference evidence="2" key="1">
    <citation type="submission" date="2020-09" db="EMBL/GenBank/DDBJ databases">
        <authorList>
            <person name="Yoon J.-W."/>
        </authorList>
    </citation>
    <scope>NUCLEOTIDE SEQUENCE</scope>
    <source>
        <strain evidence="2">KMU-158</strain>
    </source>
</reference>
<gene>
    <name evidence="2" type="ORF">IB286_13920</name>
</gene>
<feature type="transmembrane region" description="Helical" evidence="1">
    <location>
        <begin position="123"/>
        <end position="142"/>
    </location>
</feature>
<accession>A0A927C2I5</accession>
<keyword evidence="1" id="KW-1133">Transmembrane helix</keyword>
<dbReference type="RefSeq" id="WP_190766559.1">
    <property type="nucleotide sequence ID" value="NZ_JACXLD010000011.1"/>
</dbReference>
<feature type="transmembrane region" description="Helical" evidence="1">
    <location>
        <begin position="87"/>
        <end position="111"/>
    </location>
</feature>
<feature type="transmembrane region" description="Helical" evidence="1">
    <location>
        <begin position="207"/>
        <end position="227"/>
    </location>
</feature>
<protein>
    <submittedName>
        <fullName evidence="2">Uncharacterized protein</fullName>
    </submittedName>
</protein>
<organism evidence="2 3">
    <name type="scientific">Spongiibacter pelagi</name>
    <dbReference type="NCBI Taxonomy" id="2760804"/>
    <lineage>
        <taxon>Bacteria</taxon>
        <taxon>Pseudomonadati</taxon>
        <taxon>Pseudomonadota</taxon>
        <taxon>Gammaproteobacteria</taxon>
        <taxon>Cellvibrionales</taxon>
        <taxon>Spongiibacteraceae</taxon>
        <taxon>Spongiibacter</taxon>
    </lineage>
</organism>
<evidence type="ECO:0000313" key="2">
    <source>
        <dbReference type="EMBL" id="MBD2860098.1"/>
    </source>
</evidence>
<feature type="transmembrane region" description="Helical" evidence="1">
    <location>
        <begin position="169"/>
        <end position="187"/>
    </location>
</feature>
<name>A0A927C2I5_9GAMM</name>
<comment type="caution">
    <text evidence="2">The sequence shown here is derived from an EMBL/GenBank/DDBJ whole genome shotgun (WGS) entry which is preliminary data.</text>
</comment>